<dbReference type="AlphaFoldDB" id="A0A9P0LGB9"/>
<evidence type="ECO:0000313" key="2">
    <source>
        <dbReference type="Proteomes" id="UP001152888"/>
    </source>
</evidence>
<sequence length="41" mass="4749">MNVEVATKLTLYDDDRLIISDETIIGENAGLHRPRLHNDNW</sequence>
<gene>
    <name evidence="1" type="ORF">ACAOBT_LOCUS24011</name>
</gene>
<evidence type="ECO:0000313" key="1">
    <source>
        <dbReference type="EMBL" id="CAH1997859.1"/>
    </source>
</evidence>
<organism evidence="1 2">
    <name type="scientific">Acanthoscelides obtectus</name>
    <name type="common">Bean weevil</name>
    <name type="synonym">Bruchus obtectus</name>
    <dbReference type="NCBI Taxonomy" id="200917"/>
    <lineage>
        <taxon>Eukaryota</taxon>
        <taxon>Metazoa</taxon>
        <taxon>Ecdysozoa</taxon>
        <taxon>Arthropoda</taxon>
        <taxon>Hexapoda</taxon>
        <taxon>Insecta</taxon>
        <taxon>Pterygota</taxon>
        <taxon>Neoptera</taxon>
        <taxon>Endopterygota</taxon>
        <taxon>Coleoptera</taxon>
        <taxon>Polyphaga</taxon>
        <taxon>Cucujiformia</taxon>
        <taxon>Chrysomeloidea</taxon>
        <taxon>Chrysomelidae</taxon>
        <taxon>Bruchinae</taxon>
        <taxon>Bruchini</taxon>
        <taxon>Acanthoscelides</taxon>
    </lineage>
</organism>
<protein>
    <submittedName>
        <fullName evidence="1">Uncharacterized protein</fullName>
    </submittedName>
</protein>
<proteinExistence type="predicted"/>
<accession>A0A9P0LGB9</accession>
<name>A0A9P0LGB9_ACAOB</name>
<dbReference type="Proteomes" id="UP001152888">
    <property type="component" value="Unassembled WGS sequence"/>
</dbReference>
<dbReference type="EMBL" id="CAKOFQ010007307">
    <property type="protein sequence ID" value="CAH1997859.1"/>
    <property type="molecule type" value="Genomic_DNA"/>
</dbReference>
<keyword evidence="2" id="KW-1185">Reference proteome</keyword>
<comment type="caution">
    <text evidence="1">The sequence shown here is derived from an EMBL/GenBank/DDBJ whole genome shotgun (WGS) entry which is preliminary data.</text>
</comment>
<reference evidence="1" key="1">
    <citation type="submission" date="2022-03" db="EMBL/GenBank/DDBJ databases">
        <authorList>
            <person name="Sayadi A."/>
        </authorList>
    </citation>
    <scope>NUCLEOTIDE SEQUENCE</scope>
</reference>